<dbReference type="RefSeq" id="WP_201683709.1">
    <property type="nucleotide sequence ID" value="NZ_JAEQNA010000002.1"/>
</dbReference>
<feature type="signal peptide" evidence="1">
    <location>
        <begin position="1"/>
        <end position="27"/>
    </location>
</feature>
<evidence type="ECO:0000256" key="1">
    <source>
        <dbReference type="SAM" id="SignalP"/>
    </source>
</evidence>
<dbReference type="Proteomes" id="UP000613011">
    <property type="component" value="Unassembled WGS sequence"/>
</dbReference>
<name>A0A936ZMY8_9BURK</name>
<evidence type="ECO:0000313" key="3">
    <source>
        <dbReference type="Proteomes" id="UP000613011"/>
    </source>
</evidence>
<evidence type="ECO:0008006" key="4">
    <source>
        <dbReference type="Google" id="ProtNLM"/>
    </source>
</evidence>
<proteinExistence type="predicted"/>
<protein>
    <recommendedName>
        <fullName evidence="4">DUF3224 domain-containing protein</fullName>
    </recommendedName>
</protein>
<accession>A0A936ZMY8</accession>
<reference evidence="2" key="1">
    <citation type="submission" date="2021-01" db="EMBL/GenBank/DDBJ databases">
        <title>Ramlibacter sp. strain AW1 16S ribosomal RNA gene Genome sequencing and assembly.</title>
        <authorList>
            <person name="Kang M."/>
        </authorList>
    </citation>
    <scope>NUCLEOTIDE SEQUENCE</scope>
    <source>
        <strain evidence="2">AW1</strain>
    </source>
</reference>
<comment type="caution">
    <text evidence="2">The sequence shown here is derived from an EMBL/GenBank/DDBJ whole genome shotgun (WGS) entry which is preliminary data.</text>
</comment>
<keyword evidence="3" id="KW-1185">Reference proteome</keyword>
<feature type="chain" id="PRO_5037128399" description="DUF3224 domain-containing protein" evidence="1">
    <location>
        <begin position="28"/>
        <end position="175"/>
    </location>
</feature>
<keyword evidence="1" id="KW-0732">Signal</keyword>
<sequence length="175" mass="17711">MKLLPTSALCRAALMVVCTASASAAFAGPDRPFKGSLQVEERIGRLGRCPGPQGQPSLGGTFTGTGHATHLGAVQISGSHCITSEPGTPPPAFSLAEGHMTMHSASGDEVLADYAGVFTLVTTGTYTFAGQYVITGGTGRFSDATGGGALTGTLTGDVPSFQQSVSLDALGDIRY</sequence>
<gene>
    <name evidence="2" type="ORF">JI739_09850</name>
</gene>
<dbReference type="AlphaFoldDB" id="A0A936ZMY8"/>
<dbReference type="EMBL" id="JAEQNA010000002">
    <property type="protein sequence ID" value="MBL0420646.1"/>
    <property type="molecule type" value="Genomic_DNA"/>
</dbReference>
<organism evidence="2 3">
    <name type="scientific">Ramlibacter aurantiacus</name>
    <dbReference type="NCBI Taxonomy" id="2801330"/>
    <lineage>
        <taxon>Bacteria</taxon>
        <taxon>Pseudomonadati</taxon>
        <taxon>Pseudomonadota</taxon>
        <taxon>Betaproteobacteria</taxon>
        <taxon>Burkholderiales</taxon>
        <taxon>Comamonadaceae</taxon>
        <taxon>Ramlibacter</taxon>
    </lineage>
</organism>
<evidence type="ECO:0000313" key="2">
    <source>
        <dbReference type="EMBL" id="MBL0420646.1"/>
    </source>
</evidence>